<sequence length="283" mass="31740">MSDLFKIPLNTKTKLLFSTSGSNSSIHRHNTAIQKLGFNLCYFTFDGEISAKNYTDAIRAPFVNGGTVTAHNGLKSKVIPFLDYVEPLAQQTLAVNTIINKDGKLYGYNTDCYGLHTALTKGIKESKQDIKTAIIYGNGGVSGVAFKVLQDLGIKVTIIGRNTEKVAQKRKELGIENIPHFEGPYDLVVDATPISSSPELEQNTQFIDLVKDAKIVFCHAMPEKDNKKNYLLEYCNQNDISYISGEDMYIAQLIQQYKLYFENLDSQRKITEKDIIEAWGLYN</sequence>
<proteinExistence type="predicted"/>
<keyword evidence="4" id="KW-0028">Amino-acid biosynthesis</keyword>
<dbReference type="Proteomes" id="UP000182459">
    <property type="component" value="Chromosome"/>
</dbReference>
<protein>
    <submittedName>
        <fullName evidence="6">Shikimate dehydrogenase</fullName>
    </submittedName>
</protein>
<keyword evidence="4" id="KW-0057">Aromatic amino acid biosynthesis</keyword>
<dbReference type="Gene3D" id="3.40.50.10860">
    <property type="entry name" value="Leucine Dehydrogenase, chain A, domain 1"/>
    <property type="match status" value="1"/>
</dbReference>
<dbReference type="RefSeq" id="WP_066044822.1">
    <property type="nucleotide sequence ID" value="NZ_CP018093.1"/>
</dbReference>
<dbReference type="Pfam" id="PF08501">
    <property type="entry name" value="Shikimate_dh_N"/>
    <property type="match status" value="1"/>
</dbReference>
<dbReference type="PANTHER" id="PTHR21089:SF1">
    <property type="entry name" value="BIFUNCTIONAL 3-DEHYDROQUINATE DEHYDRATASE_SHIKIMATE DEHYDROGENASE, CHLOROPLASTIC"/>
    <property type="match status" value="1"/>
</dbReference>
<evidence type="ECO:0000259" key="5">
    <source>
        <dbReference type="Pfam" id="PF08501"/>
    </source>
</evidence>
<gene>
    <name evidence="6" type="ORF">FSC454_02365</name>
</gene>
<organism evidence="6 7">
    <name type="scientific">Francisella hispaniensis FSC454</name>
    <dbReference type="NCBI Taxonomy" id="1088883"/>
    <lineage>
        <taxon>Bacteria</taxon>
        <taxon>Pseudomonadati</taxon>
        <taxon>Pseudomonadota</taxon>
        <taxon>Gammaproteobacteria</taxon>
        <taxon>Thiotrichales</taxon>
        <taxon>Francisellaceae</taxon>
        <taxon>Francisella</taxon>
    </lineage>
</organism>
<keyword evidence="2" id="KW-0521">NADP</keyword>
<evidence type="ECO:0000256" key="4">
    <source>
        <dbReference type="ARBA" id="ARBA00023141"/>
    </source>
</evidence>
<evidence type="ECO:0000256" key="3">
    <source>
        <dbReference type="ARBA" id="ARBA00023002"/>
    </source>
</evidence>
<accession>A0AAC9J4H3</accession>
<dbReference type="SUPFAM" id="SSF51735">
    <property type="entry name" value="NAD(P)-binding Rossmann-fold domains"/>
    <property type="match status" value="1"/>
</dbReference>
<dbReference type="InterPro" id="IPR022893">
    <property type="entry name" value="Shikimate_DH_fam"/>
</dbReference>
<dbReference type="SUPFAM" id="SSF53223">
    <property type="entry name" value="Aminoacid dehydrogenase-like, N-terminal domain"/>
    <property type="match status" value="1"/>
</dbReference>
<dbReference type="GO" id="GO:0009423">
    <property type="term" value="P:chorismate biosynthetic process"/>
    <property type="evidence" value="ECO:0007669"/>
    <property type="project" value="TreeGrafter"/>
</dbReference>
<feature type="domain" description="Shikimate dehydrogenase substrate binding N-terminal" evidence="5">
    <location>
        <begin position="25"/>
        <end position="98"/>
    </location>
</feature>
<dbReference type="GO" id="GO:0019632">
    <property type="term" value="P:shikimate metabolic process"/>
    <property type="evidence" value="ECO:0007669"/>
    <property type="project" value="TreeGrafter"/>
</dbReference>
<dbReference type="PANTHER" id="PTHR21089">
    <property type="entry name" value="SHIKIMATE DEHYDROGENASE"/>
    <property type="match status" value="1"/>
</dbReference>
<dbReference type="GO" id="GO:0009073">
    <property type="term" value="P:aromatic amino acid family biosynthetic process"/>
    <property type="evidence" value="ECO:0007669"/>
    <property type="project" value="UniProtKB-KW"/>
</dbReference>
<reference evidence="6 7" key="1">
    <citation type="submission" date="2016-11" db="EMBL/GenBank/DDBJ databases">
        <authorList>
            <person name="Hagglund E."/>
            <person name="Bystrom M."/>
            <person name="Naslund J."/>
            <person name="Stenberg P."/>
            <person name="Sjodin A."/>
        </authorList>
    </citation>
    <scope>NUCLEOTIDE SEQUENCE [LARGE SCALE GENOMIC DNA]</scope>
    <source>
        <strain evidence="6 7">CCUG 58020</strain>
    </source>
</reference>
<keyword evidence="3" id="KW-0560">Oxidoreductase</keyword>
<evidence type="ECO:0000313" key="6">
    <source>
        <dbReference type="EMBL" id="APD50064.1"/>
    </source>
</evidence>
<evidence type="ECO:0000256" key="1">
    <source>
        <dbReference type="ARBA" id="ARBA00004871"/>
    </source>
</evidence>
<dbReference type="InterPro" id="IPR013708">
    <property type="entry name" value="Shikimate_DH-bd_N"/>
</dbReference>
<evidence type="ECO:0000313" key="7">
    <source>
        <dbReference type="Proteomes" id="UP000182459"/>
    </source>
</evidence>
<name>A0AAC9J4H3_9GAMM</name>
<dbReference type="KEGG" id="fhi:FSC454_02365"/>
<dbReference type="GO" id="GO:0004764">
    <property type="term" value="F:shikimate 3-dehydrogenase (NADP+) activity"/>
    <property type="evidence" value="ECO:0007669"/>
    <property type="project" value="InterPro"/>
</dbReference>
<dbReference type="EMBL" id="CP018093">
    <property type="protein sequence ID" value="APD50064.1"/>
    <property type="molecule type" value="Genomic_DNA"/>
</dbReference>
<keyword evidence="7" id="KW-1185">Reference proteome</keyword>
<dbReference type="InterPro" id="IPR036291">
    <property type="entry name" value="NAD(P)-bd_dom_sf"/>
</dbReference>
<dbReference type="AlphaFoldDB" id="A0AAC9J4H3"/>
<evidence type="ECO:0000256" key="2">
    <source>
        <dbReference type="ARBA" id="ARBA00022857"/>
    </source>
</evidence>
<dbReference type="Gene3D" id="3.40.50.720">
    <property type="entry name" value="NAD(P)-binding Rossmann-like Domain"/>
    <property type="match status" value="1"/>
</dbReference>
<dbReference type="InterPro" id="IPR046346">
    <property type="entry name" value="Aminoacid_DH-like_N_sf"/>
</dbReference>
<comment type="pathway">
    <text evidence="1">Metabolic intermediate biosynthesis; chorismate biosynthesis; chorismate from D-erythrose 4-phosphate and phosphoenolpyruvate: step 4/7.</text>
</comment>